<comment type="similarity">
    <text evidence="22">Belongs to the protein kinase superfamily. Tyr protein kinase family. CSF-1/PDGF receptor subfamily.</text>
</comment>
<dbReference type="GO" id="GO:0030183">
    <property type="term" value="P:B cell differentiation"/>
    <property type="evidence" value="ECO:0007669"/>
    <property type="project" value="TreeGrafter"/>
</dbReference>
<keyword evidence="16 22" id="KW-0829">Tyrosine-protein kinase</keyword>
<dbReference type="InterPro" id="IPR000719">
    <property type="entry name" value="Prot_kinase_dom"/>
</dbReference>
<dbReference type="FunFam" id="2.60.40.10:FF:000422">
    <property type="entry name" value="Mast/stem cell growth factor receptor"/>
    <property type="match status" value="1"/>
</dbReference>
<dbReference type="InterPro" id="IPR013151">
    <property type="entry name" value="Immunoglobulin_dom"/>
</dbReference>
<evidence type="ECO:0000256" key="12">
    <source>
        <dbReference type="ARBA" id="ARBA00022842"/>
    </source>
</evidence>
<dbReference type="InterPro" id="IPR013783">
    <property type="entry name" value="Ig-like_fold"/>
</dbReference>
<keyword evidence="4 22" id="KW-0808">Transferase</keyword>
<evidence type="ECO:0000256" key="9">
    <source>
        <dbReference type="ARBA" id="ARBA00022741"/>
    </source>
</evidence>
<dbReference type="InterPro" id="IPR050122">
    <property type="entry name" value="RTK"/>
</dbReference>
<feature type="compositionally biased region" description="Gly residues" evidence="28">
    <location>
        <begin position="971"/>
        <end position="981"/>
    </location>
</feature>
<dbReference type="InterPro" id="IPR001245">
    <property type="entry name" value="Ser-Thr/Tyr_kinase_cat_dom"/>
</dbReference>
<dbReference type="GO" id="GO:0019955">
    <property type="term" value="F:cytokine binding"/>
    <property type="evidence" value="ECO:0007669"/>
    <property type="project" value="UniProtKB-UniRule"/>
</dbReference>
<dbReference type="GO" id="GO:0005524">
    <property type="term" value="F:ATP binding"/>
    <property type="evidence" value="ECO:0007669"/>
    <property type="project" value="UniProtKB-UniRule"/>
</dbReference>
<evidence type="ECO:0000256" key="25">
    <source>
        <dbReference type="PIRSR" id="PIRSR000615-3"/>
    </source>
</evidence>
<keyword evidence="10 22" id="KW-0418">Kinase</keyword>
<dbReference type="PANTHER" id="PTHR24416">
    <property type="entry name" value="TYROSINE-PROTEIN KINASE RECEPTOR"/>
    <property type="match status" value="1"/>
</dbReference>
<name>A0A452TGX9_URSMA</name>
<dbReference type="Gene3D" id="3.30.200.20">
    <property type="entry name" value="Phosphorylase Kinase, domain 1"/>
    <property type="match status" value="1"/>
</dbReference>
<feature type="binding site" evidence="24 27">
    <location>
        <position position="629"/>
    </location>
    <ligand>
        <name>ATP</name>
        <dbReference type="ChEBI" id="CHEBI:30616"/>
    </ligand>
</feature>
<dbReference type="EC" id="2.7.10.1" evidence="22"/>
<keyword evidence="3" id="KW-0597">Phosphoprotein</keyword>
<organism evidence="31">
    <name type="scientific">Ursus maritimus</name>
    <name type="common">Polar bear</name>
    <name type="synonym">Thalarctos maritimus</name>
    <dbReference type="NCBI Taxonomy" id="29073"/>
    <lineage>
        <taxon>Eukaryota</taxon>
        <taxon>Metazoa</taxon>
        <taxon>Chordata</taxon>
        <taxon>Craniata</taxon>
        <taxon>Vertebrata</taxon>
        <taxon>Euteleostomi</taxon>
        <taxon>Mammalia</taxon>
        <taxon>Eutheria</taxon>
        <taxon>Laurasiatheria</taxon>
        <taxon>Carnivora</taxon>
        <taxon>Caniformia</taxon>
        <taxon>Ursidae</taxon>
        <taxon>Ursus</taxon>
    </lineage>
</organism>
<dbReference type="InterPro" id="IPR007110">
    <property type="entry name" value="Ig-like_dom"/>
</dbReference>
<evidence type="ECO:0000256" key="15">
    <source>
        <dbReference type="ARBA" id="ARBA00023136"/>
    </source>
</evidence>
<keyword evidence="19" id="KW-0325">Glycoprotein</keyword>
<dbReference type="FunFam" id="3.30.200.20:FF:000025">
    <property type="entry name" value="Platelet-derived growth factor receptor alpha"/>
    <property type="match status" value="1"/>
</dbReference>
<evidence type="ECO:0000259" key="30">
    <source>
        <dbReference type="PROSITE" id="PS50835"/>
    </source>
</evidence>
<evidence type="ECO:0000256" key="14">
    <source>
        <dbReference type="ARBA" id="ARBA00022989"/>
    </source>
</evidence>
<feature type="binding site" evidence="24">
    <location>
        <position position="791"/>
    </location>
    <ligand>
        <name>ATP</name>
        <dbReference type="ChEBI" id="CHEBI:30616"/>
    </ligand>
</feature>
<proteinExistence type="inferred from homology"/>
<dbReference type="FunFam" id="2.60.40.10:FF:000544">
    <property type="entry name" value="Mast/stem cell growth factor receptor"/>
    <property type="match status" value="1"/>
</dbReference>
<feature type="binding site" evidence="24">
    <location>
        <begin position="602"/>
        <end position="609"/>
    </location>
    <ligand>
        <name>ATP</name>
        <dbReference type="ChEBI" id="CHEBI:30616"/>
    </ligand>
</feature>
<dbReference type="InterPro" id="IPR036179">
    <property type="entry name" value="Ig-like_dom_sf"/>
</dbReference>
<dbReference type="PROSITE" id="PS00240">
    <property type="entry name" value="RECEPTOR_TYR_KIN_III"/>
    <property type="match status" value="1"/>
</dbReference>
<evidence type="ECO:0000256" key="11">
    <source>
        <dbReference type="ARBA" id="ARBA00022840"/>
    </source>
</evidence>
<dbReference type="GO" id="GO:0046427">
    <property type="term" value="P:positive regulation of receptor signaling pathway via JAK-STAT"/>
    <property type="evidence" value="ECO:0007669"/>
    <property type="project" value="TreeGrafter"/>
</dbReference>
<evidence type="ECO:0000256" key="3">
    <source>
        <dbReference type="ARBA" id="ARBA00022553"/>
    </source>
</evidence>
<dbReference type="SMART" id="SM00408">
    <property type="entry name" value="IGc2"/>
    <property type="match status" value="2"/>
</dbReference>
<evidence type="ECO:0000256" key="8">
    <source>
        <dbReference type="ARBA" id="ARBA00022737"/>
    </source>
</evidence>
<feature type="compositionally biased region" description="Polar residues" evidence="28">
    <location>
        <begin position="951"/>
        <end position="963"/>
    </location>
</feature>
<dbReference type="PROSITE" id="PS50835">
    <property type="entry name" value="IG_LIKE"/>
    <property type="match status" value="2"/>
</dbReference>
<evidence type="ECO:0000256" key="23">
    <source>
        <dbReference type="PIRSR" id="PIRSR000615-1"/>
    </source>
</evidence>
<accession>A0A452TGX9</accession>
<dbReference type="InterPro" id="IPR011009">
    <property type="entry name" value="Kinase-like_dom_sf"/>
</dbReference>
<dbReference type="SUPFAM" id="SSF56112">
    <property type="entry name" value="Protein kinase-like (PK-like)"/>
    <property type="match status" value="1"/>
</dbReference>
<feature type="site" description="Important for interaction with phosphotyrosine-binding proteins" evidence="26">
    <location>
        <position position="930"/>
    </location>
</feature>
<dbReference type="FunFam" id="1.10.510.10:FF:001927">
    <property type="entry name" value="Receptor protein-tyrosine kinase"/>
    <property type="match status" value="1"/>
</dbReference>
<dbReference type="PIRSF" id="PIRSF500951">
    <property type="entry name" value="SCGF_recepter"/>
    <property type="match status" value="1"/>
</dbReference>
<keyword evidence="6 22" id="KW-0479">Metal-binding</keyword>
<dbReference type="GO" id="GO:0043235">
    <property type="term" value="C:receptor complex"/>
    <property type="evidence" value="ECO:0007669"/>
    <property type="project" value="TreeGrafter"/>
</dbReference>
<dbReference type="GO" id="GO:0070661">
    <property type="term" value="P:leukocyte proliferation"/>
    <property type="evidence" value="ECO:0007669"/>
    <property type="project" value="UniProtKB-ARBA"/>
</dbReference>
<dbReference type="PROSITE" id="PS50011">
    <property type="entry name" value="PROTEIN_KINASE_DOM"/>
    <property type="match status" value="1"/>
</dbReference>
<dbReference type="GO" id="GO:0019838">
    <property type="term" value="F:growth factor binding"/>
    <property type="evidence" value="ECO:0007669"/>
    <property type="project" value="TreeGrafter"/>
</dbReference>
<dbReference type="PANTHER" id="PTHR24416:SF46">
    <property type="entry name" value="MAST_STEM CELL GROWTH FACTOR RECEPTOR KIT"/>
    <property type="match status" value="1"/>
</dbReference>
<keyword evidence="5 22" id="KW-0812">Transmembrane</keyword>
<protein>
    <recommendedName>
        <fullName evidence="22">Mast/stem cell growth factor receptor</fullName>
        <ecNumber evidence="22">2.7.10.1</ecNumber>
    </recommendedName>
</protein>
<feature type="transmembrane region" description="Helical" evidence="22">
    <location>
        <begin position="527"/>
        <end position="549"/>
    </location>
</feature>
<evidence type="ECO:0000256" key="16">
    <source>
        <dbReference type="ARBA" id="ARBA00023137"/>
    </source>
</evidence>
<keyword evidence="8" id="KW-0677">Repeat</keyword>
<evidence type="ECO:0000256" key="6">
    <source>
        <dbReference type="ARBA" id="ARBA00022723"/>
    </source>
</evidence>
<feature type="binding site" evidence="24">
    <location>
        <begin position="677"/>
        <end position="683"/>
    </location>
    <ligand>
        <name>ATP</name>
        <dbReference type="ChEBI" id="CHEBI:30616"/>
    </ligand>
</feature>
<evidence type="ECO:0000256" key="22">
    <source>
        <dbReference type="PIRNR" id="PIRNR500951"/>
    </source>
</evidence>
<dbReference type="SMART" id="SM00219">
    <property type="entry name" value="TyrKc"/>
    <property type="match status" value="1"/>
</dbReference>
<reference evidence="31" key="1">
    <citation type="submission" date="2019-03" db="UniProtKB">
        <authorList>
            <consortium name="Ensembl"/>
        </authorList>
    </citation>
    <scope>IDENTIFICATION</scope>
</reference>
<evidence type="ECO:0000256" key="10">
    <source>
        <dbReference type="ARBA" id="ARBA00022777"/>
    </source>
</evidence>
<dbReference type="InterPro" id="IPR001824">
    <property type="entry name" value="Tyr_kinase_rcpt_3_CS"/>
</dbReference>
<dbReference type="GO" id="GO:0005886">
    <property type="term" value="C:plasma membrane"/>
    <property type="evidence" value="ECO:0007669"/>
    <property type="project" value="UniProtKB-SubCell"/>
</dbReference>
<dbReference type="InterPro" id="IPR003599">
    <property type="entry name" value="Ig_sub"/>
</dbReference>
<dbReference type="InterPro" id="IPR020635">
    <property type="entry name" value="Tyr_kinase_cat_dom"/>
</dbReference>
<comment type="subcellular location">
    <subcellularLocation>
        <location evidence="1">Cell membrane</location>
        <topology evidence="1">Single-pass type I membrane protein</topology>
    </subcellularLocation>
</comment>
<evidence type="ECO:0000256" key="2">
    <source>
        <dbReference type="ARBA" id="ARBA00022475"/>
    </source>
</evidence>
<keyword evidence="17" id="KW-1015">Disulfide bond</keyword>
<dbReference type="GO" id="GO:0010604">
    <property type="term" value="P:positive regulation of macromolecule metabolic process"/>
    <property type="evidence" value="ECO:0007669"/>
    <property type="project" value="UniProtKB-ARBA"/>
</dbReference>
<dbReference type="InterPro" id="IPR017441">
    <property type="entry name" value="Protein_kinase_ATP_BS"/>
</dbReference>
<evidence type="ECO:0000256" key="28">
    <source>
        <dbReference type="SAM" id="MobiDB-lite"/>
    </source>
</evidence>
<keyword evidence="7" id="KW-0732">Signal</keyword>
<keyword evidence="18 22" id="KW-0675">Receptor</keyword>
<dbReference type="Ensembl" id="ENSUMAT00000008620.1">
    <property type="protein sequence ID" value="ENSUMAP00000007181.1"/>
    <property type="gene ID" value="ENSUMAG00000003838.1"/>
</dbReference>
<feature type="domain" description="Ig-like" evidence="30">
    <location>
        <begin position="217"/>
        <end position="314"/>
    </location>
</feature>
<keyword evidence="12 22" id="KW-0460">Magnesium</keyword>
<evidence type="ECO:0000256" key="26">
    <source>
        <dbReference type="PIRSR" id="PIRSR000615-4"/>
    </source>
</evidence>
<evidence type="ECO:0000256" key="7">
    <source>
        <dbReference type="ARBA" id="ARBA00022729"/>
    </source>
</evidence>
<dbReference type="GO" id="GO:0038093">
    <property type="term" value="P:Fc receptor signaling pathway"/>
    <property type="evidence" value="ECO:0007669"/>
    <property type="project" value="UniProtKB-UniRule"/>
</dbReference>
<sequence length="981" mass="109515">MEINIGRNALFRQGKRSYSTRFLFFLAGSSQPSVSPGELSLPSIHPAKSELIVSAGDEIRLLCTDPGFVKWTFETPGQLSESTHNEWITEKAQAANTGNYTCTNREGLSRSIYVFVRDPAELFLVDLRLYGKEDNDTLVRCPLTDPEVTNYSLRGCEGKPLPKDLTFVADPKAGITIRNVKREYHRLCLHCSADQKGKSVLSAKFTLKVRAAIRAVPVVLVSKASSLLREGEEFSVTCLVKDVSSSVDSMWIKENSQQTNAQTQSNSWHQGDFNFVRQERLTISSARVNDSGVFMCYANNTFGSANVTTTLEVVDKGFINIFPMMNTTIFVNDGENVDLVVEYEAYPRPEHRHWVYMNRSFADKWEDYPKSDNESNIRYVSELHLTRLKGNEGGTYTFQVSNSDVNSSVTFNVYVNTKPEILTHESLVNGMLQCVVAGFPEPTVDWYFCPGTEQRCSAPVGPMDVQMQNSSVAPSGKLVVQSSIDYSAFKHNGTVECRAYNNVGRSSAFFNFAFKGNSKEQIHPHTLFTPLLIGFVIAAGMMCIIVMILTYKYLQKPMYEVQWKVVEEINGNNYVYIDPTQLPYDHKWEFPRNRLSFGKTLGAGAFGKVVEATAYGLIKSDAAMTVAVKMLKPSAHLTEREALMSELKVLSYLGNHMNIVNLLGACTVGGPTLVITEYCCYGDLLNFLRRKRDSFICSKQEDHAEVALYKNLLHSKESSCTNEYMDMKPGVSYVVPTKADKRRSARIGGYLSNNKNNFIYTGFLIPLCNILTCPVVDGFCFPCIHRDLAARNILLTHGRITKICDFGLARDIKNDSNYVVKGNARLPVKWMAPESIFNCVLPASCLLIINTDLPTVRAAGSSPYPGMPVDSKFYRMIKEGFRMLSPEHAPAEMYDIMKTCWDADPLKRPTFKQIVQLIEKQISESTNHIYSNLANCSPRQERPAVDHSVRINSVGSSASSTQPLLVHEDVGGGGGGSPQQE</sequence>
<dbReference type="FunFam" id="2.60.40.10:FF:000429">
    <property type="entry name" value="Mast/stem cell growth factor receptor"/>
    <property type="match status" value="1"/>
</dbReference>
<dbReference type="GO" id="GO:0002244">
    <property type="term" value="P:hematopoietic progenitor cell differentiation"/>
    <property type="evidence" value="ECO:0007669"/>
    <property type="project" value="TreeGrafter"/>
</dbReference>
<dbReference type="PROSITE" id="PS00107">
    <property type="entry name" value="PROTEIN_KINASE_ATP"/>
    <property type="match status" value="1"/>
</dbReference>
<dbReference type="SUPFAM" id="SSF48726">
    <property type="entry name" value="Immunoglobulin"/>
    <property type="match status" value="4"/>
</dbReference>
<evidence type="ECO:0000259" key="29">
    <source>
        <dbReference type="PROSITE" id="PS50011"/>
    </source>
</evidence>
<evidence type="ECO:0000256" key="20">
    <source>
        <dbReference type="ARBA" id="ARBA00023319"/>
    </source>
</evidence>
<keyword evidence="14 22" id="KW-1133">Transmembrane helix</keyword>
<dbReference type="Pfam" id="PF00047">
    <property type="entry name" value="ig"/>
    <property type="match status" value="1"/>
</dbReference>
<evidence type="ECO:0000256" key="24">
    <source>
        <dbReference type="PIRSR" id="PIRSR000615-2"/>
    </source>
</evidence>
<gene>
    <name evidence="31" type="primary">KIT</name>
</gene>
<evidence type="ECO:0000256" key="4">
    <source>
        <dbReference type="ARBA" id="ARBA00022679"/>
    </source>
</evidence>
<keyword evidence="13" id="KW-0832">Ubl conjugation</keyword>
<dbReference type="Pfam" id="PF07714">
    <property type="entry name" value="PK_Tyr_Ser-Thr"/>
    <property type="match status" value="2"/>
</dbReference>
<dbReference type="InterPro" id="IPR003598">
    <property type="entry name" value="Ig_sub2"/>
</dbReference>
<feature type="region of interest" description="Disordered" evidence="28">
    <location>
        <begin position="951"/>
        <end position="981"/>
    </location>
</feature>
<keyword evidence="9 22" id="KW-0547">Nucleotide-binding</keyword>
<dbReference type="GO" id="GO:0046872">
    <property type="term" value="F:metal ion binding"/>
    <property type="evidence" value="ECO:0007669"/>
    <property type="project" value="UniProtKB-UniRule"/>
</dbReference>
<feature type="binding site" evidence="25">
    <location>
        <position position="574"/>
    </location>
    <ligand>
        <name>Mg(2+)</name>
        <dbReference type="ChEBI" id="CHEBI:18420"/>
    </ligand>
</feature>
<evidence type="ECO:0000256" key="21">
    <source>
        <dbReference type="ARBA" id="ARBA00051243"/>
    </source>
</evidence>
<dbReference type="InterPro" id="IPR027263">
    <property type="entry name" value="SCGF_receptor"/>
</dbReference>
<feature type="domain" description="Ig-like" evidence="30">
    <location>
        <begin position="419"/>
        <end position="513"/>
    </location>
</feature>
<dbReference type="PIRSF" id="PIRSF000615">
    <property type="entry name" value="TyrPK_CSF1-R"/>
    <property type="match status" value="1"/>
</dbReference>
<comment type="catalytic activity">
    <reaction evidence="21 22">
        <text>L-tyrosyl-[protein] + ATP = O-phospho-L-tyrosyl-[protein] + ADP + H(+)</text>
        <dbReference type="Rhea" id="RHEA:10596"/>
        <dbReference type="Rhea" id="RHEA-COMP:10136"/>
        <dbReference type="Rhea" id="RHEA-COMP:20101"/>
        <dbReference type="ChEBI" id="CHEBI:15378"/>
        <dbReference type="ChEBI" id="CHEBI:30616"/>
        <dbReference type="ChEBI" id="CHEBI:46858"/>
        <dbReference type="ChEBI" id="CHEBI:61978"/>
        <dbReference type="ChEBI" id="CHEBI:456216"/>
        <dbReference type="EC" id="2.7.10.1"/>
    </reaction>
</comment>
<feature type="domain" description="Protein kinase" evidence="29">
    <location>
        <begin position="595"/>
        <end position="931"/>
    </location>
</feature>
<keyword evidence="15 22" id="KW-0472">Membrane</keyword>
<dbReference type="OMA" id="CDSTNEY"/>
<evidence type="ECO:0000256" key="13">
    <source>
        <dbReference type="ARBA" id="ARBA00022843"/>
    </source>
</evidence>
<dbReference type="SMART" id="SM00409">
    <property type="entry name" value="IG"/>
    <property type="match status" value="4"/>
</dbReference>
<feature type="active site" description="Proton acceptor" evidence="23">
    <location>
        <position position="787"/>
    </location>
</feature>
<evidence type="ECO:0000256" key="18">
    <source>
        <dbReference type="ARBA" id="ARBA00023170"/>
    </source>
</evidence>
<dbReference type="FunFam" id="2.60.40.10:FF:000469">
    <property type="entry name" value="Mast/stem cell growth factor receptor"/>
    <property type="match status" value="1"/>
</dbReference>
<dbReference type="CDD" id="cd00096">
    <property type="entry name" value="Ig"/>
    <property type="match status" value="1"/>
</dbReference>
<feature type="binding site" evidence="25">
    <location>
        <position position="792"/>
    </location>
    <ligand>
        <name>Mg(2+)</name>
        <dbReference type="ChEBI" id="CHEBI:18420"/>
    </ligand>
</feature>
<evidence type="ECO:0000256" key="19">
    <source>
        <dbReference type="ARBA" id="ARBA00023180"/>
    </source>
</evidence>
<dbReference type="Gene3D" id="1.10.510.10">
    <property type="entry name" value="Transferase(Phosphotransferase) domain 1"/>
    <property type="match status" value="1"/>
</dbReference>
<keyword evidence="11 22" id="KW-0067">ATP-binding</keyword>
<evidence type="ECO:0000313" key="31">
    <source>
        <dbReference type="Ensembl" id="ENSUMAP00000007181"/>
    </source>
</evidence>
<dbReference type="AlphaFoldDB" id="A0A452TGX9"/>
<keyword evidence="2 22" id="KW-1003">Cell membrane</keyword>
<keyword evidence="20" id="KW-0393">Immunoglobulin domain</keyword>
<evidence type="ECO:0000256" key="27">
    <source>
        <dbReference type="PROSITE-ProRule" id="PRU10141"/>
    </source>
</evidence>
<dbReference type="GO" id="GO:0004714">
    <property type="term" value="F:transmembrane receptor protein tyrosine kinase activity"/>
    <property type="evidence" value="ECO:0007669"/>
    <property type="project" value="UniProtKB-EC"/>
</dbReference>
<dbReference type="Gene3D" id="2.60.40.10">
    <property type="entry name" value="Immunoglobulins"/>
    <property type="match status" value="5"/>
</dbReference>
<dbReference type="CDD" id="cd05860">
    <property type="entry name" value="IgI_4_SCFR"/>
    <property type="match status" value="1"/>
</dbReference>
<evidence type="ECO:0000256" key="17">
    <source>
        <dbReference type="ARBA" id="ARBA00023157"/>
    </source>
</evidence>
<dbReference type="GeneTree" id="ENSGT00940000155626"/>
<dbReference type="FunFam" id="2.60.40.10:FF:000815">
    <property type="entry name" value="Mast/stem cell growth factor receptor"/>
    <property type="match status" value="1"/>
</dbReference>
<evidence type="ECO:0000256" key="5">
    <source>
        <dbReference type="ARBA" id="ARBA00022692"/>
    </source>
</evidence>
<dbReference type="Pfam" id="PF25305">
    <property type="entry name" value="Ig_PDGFR_d4"/>
    <property type="match status" value="1"/>
</dbReference>
<evidence type="ECO:0000256" key="1">
    <source>
        <dbReference type="ARBA" id="ARBA00004251"/>
    </source>
</evidence>
<feature type="binding site" evidence="25">
    <location>
        <position position="805"/>
    </location>
    <ligand>
        <name>Mg(2+)</name>
        <dbReference type="ChEBI" id="CHEBI:18420"/>
    </ligand>
</feature>
<dbReference type="GO" id="GO:0038109">
    <property type="term" value="P:Kit signaling pathway"/>
    <property type="evidence" value="ECO:0007669"/>
    <property type="project" value="InterPro"/>
</dbReference>
<dbReference type="GO" id="GO:0030335">
    <property type="term" value="P:positive regulation of cell migration"/>
    <property type="evidence" value="ECO:0007669"/>
    <property type="project" value="TreeGrafter"/>
</dbReference>